<feature type="non-terminal residue" evidence="1">
    <location>
        <position position="1"/>
    </location>
</feature>
<accession>A0A8S9ZJU2</accession>
<evidence type="ECO:0000313" key="2">
    <source>
        <dbReference type="Proteomes" id="UP000605970"/>
    </source>
</evidence>
<proteinExistence type="predicted"/>
<organism evidence="1 2">
    <name type="scientific">Meloidogyne graminicola</name>
    <dbReference type="NCBI Taxonomy" id="189291"/>
    <lineage>
        <taxon>Eukaryota</taxon>
        <taxon>Metazoa</taxon>
        <taxon>Ecdysozoa</taxon>
        <taxon>Nematoda</taxon>
        <taxon>Chromadorea</taxon>
        <taxon>Rhabditida</taxon>
        <taxon>Tylenchina</taxon>
        <taxon>Tylenchomorpha</taxon>
        <taxon>Tylenchoidea</taxon>
        <taxon>Meloidogynidae</taxon>
        <taxon>Meloidogyninae</taxon>
        <taxon>Meloidogyne</taxon>
    </lineage>
</organism>
<sequence>NFILRNTRRLVIADNICGLSFDKTFSKHLRVSEFRYVNNKLLY</sequence>
<evidence type="ECO:0000313" key="1">
    <source>
        <dbReference type="EMBL" id="KAF7633567.1"/>
    </source>
</evidence>
<dbReference type="EMBL" id="JABEBT010000074">
    <property type="protein sequence ID" value="KAF7633567.1"/>
    <property type="molecule type" value="Genomic_DNA"/>
</dbReference>
<protein>
    <submittedName>
        <fullName evidence="1">Uncharacterized protein</fullName>
    </submittedName>
</protein>
<keyword evidence="2" id="KW-1185">Reference proteome</keyword>
<dbReference type="Proteomes" id="UP000605970">
    <property type="component" value="Unassembled WGS sequence"/>
</dbReference>
<gene>
    <name evidence="1" type="ORF">Mgra_00007063</name>
</gene>
<comment type="caution">
    <text evidence="1">The sequence shown here is derived from an EMBL/GenBank/DDBJ whole genome shotgun (WGS) entry which is preliminary data.</text>
</comment>
<dbReference type="AlphaFoldDB" id="A0A8S9ZJU2"/>
<reference evidence="1" key="1">
    <citation type="journal article" date="2020" name="Ecol. Evol.">
        <title>Genome structure and content of the rice root-knot nematode (Meloidogyne graminicola).</title>
        <authorList>
            <person name="Phan N.T."/>
            <person name="Danchin E.G.J."/>
            <person name="Klopp C."/>
            <person name="Perfus-Barbeoch L."/>
            <person name="Kozlowski D.K."/>
            <person name="Koutsovoulos G.D."/>
            <person name="Lopez-Roques C."/>
            <person name="Bouchez O."/>
            <person name="Zahm M."/>
            <person name="Besnard G."/>
            <person name="Bellafiore S."/>
        </authorList>
    </citation>
    <scope>NUCLEOTIDE SEQUENCE</scope>
    <source>
        <strain evidence="1">VN-18</strain>
    </source>
</reference>
<name>A0A8S9ZJU2_9BILA</name>